<reference evidence="3 4" key="1">
    <citation type="submission" date="2020-01" db="EMBL/GenBank/DDBJ databases">
        <title>Genome analysis.</title>
        <authorList>
            <person name="Wu S."/>
            <person name="Wang G."/>
        </authorList>
    </citation>
    <scope>NUCLEOTIDE SEQUENCE [LARGE SCALE GENOMIC DNA]</scope>
    <source>
        <strain evidence="3 4">SYL130</strain>
    </source>
</reference>
<dbReference type="Pfam" id="PF03372">
    <property type="entry name" value="Exo_endo_phos"/>
    <property type="match status" value="1"/>
</dbReference>
<keyword evidence="4" id="KW-1185">Reference proteome</keyword>
<evidence type="ECO:0000313" key="3">
    <source>
        <dbReference type="EMBL" id="NCI50295.1"/>
    </source>
</evidence>
<dbReference type="EMBL" id="JAACJS010000012">
    <property type="protein sequence ID" value="NCI50295.1"/>
    <property type="molecule type" value="Genomic_DNA"/>
</dbReference>
<evidence type="ECO:0000256" key="1">
    <source>
        <dbReference type="SAM" id="SignalP"/>
    </source>
</evidence>
<gene>
    <name evidence="3" type="ORF">GWC95_10205</name>
</gene>
<keyword evidence="3" id="KW-0255">Endonuclease</keyword>
<dbReference type="Proteomes" id="UP000753802">
    <property type="component" value="Unassembled WGS sequence"/>
</dbReference>
<sequence length="277" mass="31583">MRALFTLFCVCAIFSVSAQTFNVATYNLRYDNKNDSGNLWVNRAPVVASLIQFHDFDVFGIQEGLKNQLDDLAAQLKGYSFYGKGRDDGKDKGEHSSVFYKTDVFKLLNQGDFWLSETPEKPGPGWDARLNRICSWVQLQHKQSKRKFYFFSVHYDHQGVKARIESSKLILQKIKEIAGNEPAIFVGDLNGGRESEWYKNLAATDWLKDTYVSAPVKYASNGSFNSFGKQNNSNEVIDHIFTTGKFDVAKWGILTDTYHGKYPSDHFPVMVRLTLLK</sequence>
<name>A0ABW9ZUX6_9BACT</name>
<dbReference type="CDD" id="cd09083">
    <property type="entry name" value="EEP-1"/>
    <property type="match status" value="1"/>
</dbReference>
<dbReference type="RefSeq" id="WP_161818599.1">
    <property type="nucleotide sequence ID" value="NZ_JAACJS010000012.1"/>
</dbReference>
<evidence type="ECO:0000259" key="2">
    <source>
        <dbReference type="Pfam" id="PF03372"/>
    </source>
</evidence>
<comment type="caution">
    <text evidence="3">The sequence shown here is derived from an EMBL/GenBank/DDBJ whole genome shotgun (WGS) entry which is preliminary data.</text>
</comment>
<proteinExistence type="predicted"/>
<dbReference type="GO" id="GO:0004519">
    <property type="term" value="F:endonuclease activity"/>
    <property type="evidence" value="ECO:0007669"/>
    <property type="project" value="UniProtKB-KW"/>
</dbReference>
<feature type="signal peptide" evidence="1">
    <location>
        <begin position="1"/>
        <end position="18"/>
    </location>
</feature>
<dbReference type="PANTHER" id="PTHR12121">
    <property type="entry name" value="CARBON CATABOLITE REPRESSOR PROTEIN 4"/>
    <property type="match status" value="1"/>
</dbReference>
<keyword evidence="3" id="KW-0378">Hydrolase</keyword>
<dbReference type="InterPro" id="IPR005135">
    <property type="entry name" value="Endo/exonuclease/phosphatase"/>
</dbReference>
<dbReference type="InterPro" id="IPR050410">
    <property type="entry name" value="CCR4/nocturin_mRNA_transcr"/>
</dbReference>
<protein>
    <submittedName>
        <fullName evidence="3">Endonuclease/exonuclease/phosphatase family protein</fullName>
    </submittedName>
</protein>
<keyword evidence="1" id="KW-0732">Signal</keyword>
<evidence type="ECO:0000313" key="4">
    <source>
        <dbReference type="Proteomes" id="UP000753802"/>
    </source>
</evidence>
<accession>A0ABW9ZUX6</accession>
<dbReference type="InterPro" id="IPR036691">
    <property type="entry name" value="Endo/exonu/phosph_ase_sf"/>
</dbReference>
<feature type="chain" id="PRO_5046953883" evidence="1">
    <location>
        <begin position="19"/>
        <end position="277"/>
    </location>
</feature>
<dbReference type="PANTHER" id="PTHR12121:SF36">
    <property type="entry name" value="ENDONUCLEASE_EXONUCLEASE_PHOSPHATASE DOMAIN-CONTAINING PROTEIN"/>
    <property type="match status" value="1"/>
</dbReference>
<keyword evidence="3" id="KW-0540">Nuclease</keyword>
<dbReference type="SUPFAM" id="SSF56219">
    <property type="entry name" value="DNase I-like"/>
    <property type="match status" value="1"/>
</dbReference>
<feature type="domain" description="Endonuclease/exonuclease/phosphatase" evidence="2">
    <location>
        <begin position="24"/>
        <end position="266"/>
    </location>
</feature>
<organism evidence="3 4">
    <name type="scientific">Sediminibacterium roseum</name>
    <dbReference type="NCBI Taxonomy" id="1978412"/>
    <lineage>
        <taxon>Bacteria</taxon>
        <taxon>Pseudomonadati</taxon>
        <taxon>Bacteroidota</taxon>
        <taxon>Chitinophagia</taxon>
        <taxon>Chitinophagales</taxon>
        <taxon>Chitinophagaceae</taxon>
        <taxon>Sediminibacterium</taxon>
    </lineage>
</organism>
<dbReference type="Gene3D" id="3.60.10.10">
    <property type="entry name" value="Endonuclease/exonuclease/phosphatase"/>
    <property type="match status" value="1"/>
</dbReference>